<dbReference type="Gene3D" id="3.40.30.120">
    <property type="match status" value="1"/>
</dbReference>
<dbReference type="SUPFAM" id="SSF52833">
    <property type="entry name" value="Thioredoxin-like"/>
    <property type="match status" value="1"/>
</dbReference>
<comment type="cofactor">
    <cofactor evidence="1">
        <name>FAD</name>
        <dbReference type="ChEBI" id="CHEBI:57692"/>
    </cofactor>
</comment>
<keyword evidence="4" id="KW-0274">FAD</keyword>
<keyword evidence="7" id="KW-1185">Reference proteome</keyword>
<dbReference type="SUPFAM" id="SSF51905">
    <property type="entry name" value="FAD/NAD(P)-binding domain"/>
    <property type="match status" value="1"/>
</dbReference>
<evidence type="ECO:0000256" key="3">
    <source>
        <dbReference type="ARBA" id="ARBA00022630"/>
    </source>
</evidence>
<dbReference type="PANTHER" id="PTHR43004:SF19">
    <property type="entry name" value="BINDING MONOOXYGENASE, PUTATIVE (JCVI)-RELATED"/>
    <property type="match status" value="1"/>
</dbReference>
<dbReference type="InterPro" id="IPR036249">
    <property type="entry name" value="Thioredoxin-like_sf"/>
</dbReference>
<dbReference type="NCBIfam" id="NF004832">
    <property type="entry name" value="PRK06184.1"/>
    <property type="match status" value="1"/>
</dbReference>
<proteinExistence type="inferred from homology"/>
<dbReference type="Pfam" id="PF21274">
    <property type="entry name" value="Rng_hyd_C"/>
    <property type="match status" value="1"/>
</dbReference>
<feature type="domain" description="FAD-binding" evidence="5">
    <location>
        <begin position="11"/>
        <end position="347"/>
    </location>
</feature>
<evidence type="ECO:0000313" key="7">
    <source>
        <dbReference type="Proteomes" id="UP000640052"/>
    </source>
</evidence>
<dbReference type="GO" id="GO:0016709">
    <property type="term" value="F:oxidoreductase activity, acting on paired donors, with incorporation or reduction of molecular oxygen, NAD(P)H as one donor, and incorporation of one atom of oxygen"/>
    <property type="evidence" value="ECO:0007669"/>
    <property type="project" value="UniProtKB-ARBA"/>
</dbReference>
<dbReference type="PROSITE" id="PS51257">
    <property type="entry name" value="PROKAR_LIPOPROTEIN"/>
    <property type="match status" value="1"/>
</dbReference>
<comment type="caution">
    <text evidence="6">The sequence shown here is derived from an EMBL/GenBank/DDBJ whole genome shotgun (WGS) entry which is preliminary data.</text>
</comment>
<organism evidence="6 7">
    <name type="scientific">Acrocarpospora phusangensis</name>
    <dbReference type="NCBI Taxonomy" id="1070424"/>
    <lineage>
        <taxon>Bacteria</taxon>
        <taxon>Bacillati</taxon>
        <taxon>Actinomycetota</taxon>
        <taxon>Actinomycetes</taxon>
        <taxon>Streptosporangiales</taxon>
        <taxon>Streptosporangiaceae</taxon>
        <taxon>Acrocarpospora</taxon>
    </lineage>
</organism>
<name>A0A919Q7V3_9ACTN</name>
<evidence type="ECO:0000259" key="5">
    <source>
        <dbReference type="Pfam" id="PF01494"/>
    </source>
</evidence>
<dbReference type="InterPro" id="IPR002938">
    <property type="entry name" value="FAD-bd"/>
</dbReference>
<dbReference type="Proteomes" id="UP000640052">
    <property type="component" value="Unassembled WGS sequence"/>
</dbReference>
<dbReference type="Gene3D" id="3.30.70.2450">
    <property type="match status" value="1"/>
</dbReference>
<comment type="similarity">
    <text evidence="2">Belongs to the PheA/TfdB FAD monooxygenase family.</text>
</comment>
<dbReference type="Pfam" id="PF01494">
    <property type="entry name" value="FAD_binding_3"/>
    <property type="match status" value="1"/>
</dbReference>
<dbReference type="RefSeq" id="WP_204040707.1">
    <property type="nucleotide sequence ID" value="NZ_BOOA01000014.1"/>
</dbReference>
<evidence type="ECO:0000256" key="4">
    <source>
        <dbReference type="ARBA" id="ARBA00022827"/>
    </source>
</evidence>
<dbReference type="InterPro" id="IPR036188">
    <property type="entry name" value="FAD/NAD-bd_sf"/>
</dbReference>
<reference evidence="6" key="1">
    <citation type="submission" date="2021-01" db="EMBL/GenBank/DDBJ databases">
        <title>Whole genome shotgun sequence of Acrocarpospora phusangensis NBRC 108782.</title>
        <authorList>
            <person name="Komaki H."/>
            <person name="Tamura T."/>
        </authorList>
    </citation>
    <scope>NUCLEOTIDE SEQUENCE</scope>
    <source>
        <strain evidence="6">NBRC 108782</strain>
    </source>
</reference>
<dbReference type="PANTHER" id="PTHR43004">
    <property type="entry name" value="TRK SYSTEM POTASSIUM UPTAKE PROTEIN"/>
    <property type="match status" value="1"/>
</dbReference>
<dbReference type="PRINTS" id="PR00420">
    <property type="entry name" value="RNGMNOXGNASE"/>
</dbReference>
<protein>
    <submittedName>
        <fullName evidence="6">3-(3-hydroxyphenyl)propionate hydroxylase</fullName>
    </submittedName>
</protein>
<dbReference type="InterPro" id="IPR050641">
    <property type="entry name" value="RIFMO-like"/>
</dbReference>
<dbReference type="GO" id="GO:0071949">
    <property type="term" value="F:FAD binding"/>
    <property type="evidence" value="ECO:0007669"/>
    <property type="project" value="InterPro"/>
</dbReference>
<gene>
    <name evidence="6" type="primary">mhpA</name>
    <name evidence="6" type="ORF">Aph01nite_22420</name>
</gene>
<accession>A0A919Q7V3</accession>
<evidence type="ECO:0000313" key="6">
    <source>
        <dbReference type="EMBL" id="GIH23932.1"/>
    </source>
</evidence>
<dbReference type="EMBL" id="BOOA01000014">
    <property type="protein sequence ID" value="GIH23932.1"/>
    <property type="molecule type" value="Genomic_DNA"/>
</dbReference>
<dbReference type="Gene3D" id="3.50.50.60">
    <property type="entry name" value="FAD/NAD(P)-binding domain"/>
    <property type="match status" value="1"/>
</dbReference>
<evidence type="ECO:0000256" key="2">
    <source>
        <dbReference type="ARBA" id="ARBA00007801"/>
    </source>
</evidence>
<dbReference type="AlphaFoldDB" id="A0A919Q7V3"/>
<evidence type="ECO:0000256" key="1">
    <source>
        <dbReference type="ARBA" id="ARBA00001974"/>
    </source>
</evidence>
<keyword evidence="3" id="KW-0285">Flavoprotein</keyword>
<sequence length="503" mass="53997">MTRTQVRDALTVLIVGAGPTGLTLACELARSGVSFRLIEAAPGPQPGSRGKGVQPRTLEVFDDLGIVDRVIANGRMAMPICSTAPNGQVTLGGAEAVRDRPDIPYPASLITPEWRIEEALRLRLTEFGGAVEFGTALSSFEQSDESVSAVLVKSGGAETVTARWLVGCDGGHSIVRNQAGIAFDGETRETVRMIVADVEVDGLDRDAWHMWRHEEGLVSLCPLPSTSTFQYQAGITPEQDPELSLANMRAILERRSGRTDIRLHEPEWSSLWRANIRLADRYREGRVFLAGDAAHIHSPAGGQGMNTGIQDAHNLGWKLAAVAKGASPALLDTYDAERRPVAAGVLALSNARLKQAIEQKSIPTRRDASTTQLSVGYRGSALARDDRDDTALLRAGDRAPDATKLTTVEGDRRLFDLIRGGRFTLLNFGATPTVEASRPGLRTLHVVARPTGPNDITDTEGHLAGTYGATNRTLVLIRPDGYVALISDTGDISAVSDYLAAID</sequence>